<protein>
    <recommendedName>
        <fullName evidence="1">Sulfatase-modifying factor enzyme-like domain-containing protein</fullName>
    </recommendedName>
</protein>
<dbReference type="PANTHER" id="PTHR23150:SF19">
    <property type="entry name" value="FORMYLGLYCINE-GENERATING ENZYME"/>
    <property type="match status" value="1"/>
</dbReference>
<reference evidence="2" key="1">
    <citation type="submission" date="2018-05" db="EMBL/GenBank/DDBJ databases">
        <authorList>
            <person name="Lanie J.A."/>
            <person name="Ng W.-L."/>
            <person name="Kazmierczak K.M."/>
            <person name="Andrzejewski T.M."/>
            <person name="Davidsen T.M."/>
            <person name="Wayne K.J."/>
            <person name="Tettelin H."/>
            <person name="Glass J.I."/>
            <person name="Rusch D."/>
            <person name="Podicherti R."/>
            <person name="Tsui H.-C.T."/>
            <person name="Winkler M.E."/>
        </authorList>
    </citation>
    <scope>NUCLEOTIDE SEQUENCE</scope>
</reference>
<dbReference type="InterPro" id="IPR042095">
    <property type="entry name" value="SUMF_sf"/>
</dbReference>
<dbReference type="EMBL" id="UINC01001480">
    <property type="protein sequence ID" value="SUZ81736.1"/>
    <property type="molecule type" value="Genomic_DNA"/>
</dbReference>
<dbReference type="PANTHER" id="PTHR23150">
    <property type="entry name" value="SULFATASE MODIFYING FACTOR 1, 2"/>
    <property type="match status" value="1"/>
</dbReference>
<dbReference type="GO" id="GO:0120147">
    <property type="term" value="F:formylglycine-generating oxidase activity"/>
    <property type="evidence" value="ECO:0007669"/>
    <property type="project" value="TreeGrafter"/>
</dbReference>
<name>A0A381QQU0_9ZZZZ</name>
<dbReference type="InterPro" id="IPR005532">
    <property type="entry name" value="SUMF_dom"/>
</dbReference>
<accession>A0A381QQU0</accession>
<gene>
    <name evidence="2" type="ORF">METZ01_LOCUS34590</name>
</gene>
<sequence length="267" mass="29043">MGTDDPDCYPGDGEGPVRDVELAPFSISATAVTTAEFAAFVDAAGHVTTAEEEGWSFVFGGHLPDDFPETRGVVGAEWWRQVHGADWRHPEGPHSDLAGRADHPVAHLSWFDANAFAGWACARLPTEAEWEYSARGGLDQARLPWGTDLMPDGQHRCNIWTGTFPGEDTAEDGYAGTCPVDAFAPNGYGLYNCSGNVWEWCADWFATAHPAERPLVDPAGPPFGTDRVVKGGSFLCHDTYCHRYRPAARSAMTPESTTSHQGFRLAR</sequence>
<dbReference type="SUPFAM" id="SSF56436">
    <property type="entry name" value="C-type lectin-like"/>
    <property type="match status" value="1"/>
</dbReference>
<dbReference type="InterPro" id="IPR016187">
    <property type="entry name" value="CTDL_fold"/>
</dbReference>
<evidence type="ECO:0000313" key="2">
    <source>
        <dbReference type="EMBL" id="SUZ81736.1"/>
    </source>
</evidence>
<evidence type="ECO:0000259" key="1">
    <source>
        <dbReference type="Pfam" id="PF03781"/>
    </source>
</evidence>
<proteinExistence type="predicted"/>
<dbReference type="AlphaFoldDB" id="A0A381QQU0"/>
<dbReference type="Pfam" id="PF03781">
    <property type="entry name" value="FGE-sulfatase"/>
    <property type="match status" value="1"/>
</dbReference>
<feature type="domain" description="Sulfatase-modifying factor enzyme-like" evidence="1">
    <location>
        <begin position="1"/>
        <end position="267"/>
    </location>
</feature>
<dbReference type="Gene3D" id="3.90.1580.10">
    <property type="entry name" value="paralog of FGE (formylglycine-generating enzyme)"/>
    <property type="match status" value="1"/>
</dbReference>
<organism evidence="2">
    <name type="scientific">marine metagenome</name>
    <dbReference type="NCBI Taxonomy" id="408172"/>
    <lineage>
        <taxon>unclassified sequences</taxon>
        <taxon>metagenomes</taxon>
        <taxon>ecological metagenomes</taxon>
    </lineage>
</organism>
<dbReference type="InterPro" id="IPR051043">
    <property type="entry name" value="Sulfatase_Mod_Factor_Kinase"/>
</dbReference>